<sequence>MTISQFIKKLSATFAGTAFAALSGITAAQAISITPTNNGNDLVNEILGSGITIAPDSINYIGTGGASGIFTNGLSSGIGIDSGIILTTGTATDAEGPNNSDEQTTDNELPGDSDLDGLIPGFTTEDATILEFDFESEGGDLYFNYVFASEEYVEWTNSEFNDVFGFFLNGTNIALIPGTSTPVAINTVNGGKPLGTKASNPEFFNNNDPSEGGPFFDIEYDGFTNLFTAQALGLSAGSHRIRLAIADAGDAKLDSAVFIQANSFSDIPIDPQSIEDVPEPSVLIGLLVVGFAGSWLKKNINKI</sequence>
<feature type="signal peptide" evidence="2">
    <location>
        <begin position="1"/>
        <end position="20"/>
    </location>
</feature>
<dbReference type="InterPro" id="IPR013424">
    <property type="entry name" value="Ice-binding_C"/>
</dbReference>
<organism evidence="3 4">
    <name type="scientific">Okeania hirsuta</name>
    <dbReference type="NCBI Taxonomy" id="1458930"/>
    <lineage>
        <taxon>Bacteria</taxon>
        <taxon>Bacillati</taxon>
        <taxon>Cyanobacteriota</taxon>
        <taxon>Cyanophyceae</taxon>
        <taxon>Oscillatoriophycideae</taxon>
        <taxon>Oscillatoriales</taxon>
        <taxon>Microcoleaceae</taxon>
        <taxon>Okeania</taxon>
    </lineage>
</organism>
<dbReference type="NCBIfam" id="TIGR02595">
    <property type="entry name" value="PEP_CTERM"/>
    <property type="match status" value="1"/>
</dbReference>
<dbReference type="AlphaFoldDB" id="A0A3N6PKV6"/>
<comment type="caution">
    <text evidence="3">The sequence shown here is derived from an EMBL/GenBank/DDBJ whole genome shotgun (WGS) entry which is preliminary data.</text>
</comment>
<gene>
    <name evidence="3" type="ORF">D5R40_14225</name>
</gene>
<dbReference type="OrthoDB" id="573436at2"/>
<feature type="compositionally biased region" description="Acidic residues" evidence="1">
    <location>
        <begin position="103"/>
        <end position="113"/>
    </location>
</feature>
<keyword evidence="4" id="KW-1185">Reference proteome</keyword>
<feature type="region of interest" description="Disordered" evidence="1">
    <location>
        <begin position="89"/>
        <end position="113"/>
    </location>
</feature>
<proteinExistence type="predicted"/>
<evidence type="ECO:0000256" key="2">
    <source>
        <dbReference type="SAM" id="SignalP"/>
    </source>
</evidence>
<dbReference type="RefSeq" id="WP_124143906.1">
    <property type="nucleotide sequence ID" value="NZ_CAWOKI010000373.1"/>
</dbReference>
<protein>
    <submittedName>
        <fullName evidence="3">PEP-CTERM sorting domain-containing protein</fullName>
    </submittedName>
</protein>
<evidence type="ECO:0000313" key="4">
    <source>
        <dbReference type="Proteomes" id="UP000269154"/>
    </source>
</evidence>
<name>A0A3N6PKV6_9CYAN</name>
<accession>A0A3N6PKV6</accession>
<dbReference type="NCBIfam" id="NF038133">
    <property type="entry name" value="choice_anch_L"/>
    <property type="match status" value="1"/>
</dbReference>
<reference evidence="3 4" key="1">
    <citation type="journal article" date="2018" name="ACS Chem. Biol.">
        <title>Ketoreductase domain dysfunction expands chemodiversity: malyngamide biosynthesis in the cyanobacterium Okeania hirsuta.</title>
        <authorList>
            <person name="Moss N.A."/>
            <person name="Leao T."/>
            <person name="Rankin M."/>
            <person name="McCullough T.M."/>
            <person name="Qu P."/>
            <person name="Korobeynikov A."/>
            <person name="Smith J.L."/>
            <person name="Gerwick L."/>
            <person name="Gerwick W.H."/>
        </authorList>
    </citation>
    <scope>NUCLEOTIDE SEQUENCE [LARGE SCALE GENOMIC DNA]</scope>
    <source>
        <strain evidence="3 4">PAB10Feb10-1</strain>
    </source>
</reference>
<evidence type="ECO:0000256" key="1">
    <source>
        <dbReference type="SAM" id="MobiDB-lite"/>
    </source>
</evidence>
<evidence type="ECO:0000313" key="3">
    <source>
        <dbReference type="EMBL" id="RQH42347.1"/>
    </source>
</evidence>
<feature type="chain" id="PRO_5018150735" evidence="2">
    <location>
        <begin position="21"/>
        <end position="303"/>
    </location>
</feature>
<dbReference type="Proteomes" id="UP000269154">
    <property type="component" value="Unassembled WGS sequence"/>
</dbReference>
<dbReference type="InterPro" id="IPR049804">
    <property type="entry name" value="Choice_anch_L"/>
</dbReference>
<keyword evidence="2" id="KW-0732">Signal</keyword>
<dbReference type="EMBL" id="RCBY01000071">
    <property type="protein sequence ID" value="RQH42347.1"/>
    <property type="molecule type" value="Genomic_DNA"/>
</dbReference>